<proteinExistence type="predicted"/>
<reference evidence="1" key="1">
    <citation type="submission" date="2014-11" db="EMBL/GenBank/DDBJ databases">
        <authorList>
            <person name="Amaro Gonzalez C."/>
        </authorList>
    </citation>
    <scope>NUCLEOTIDE SEQUENCE</scope>
</reference>
<reference evidence="1" key="2">
    <citation type="journal article" date="2015" name="Fish Shellfish Immunol.">
        <title>Early steps in the European eel (Anguilla anguilla)-Vibrio vulnificus interaction in the gills: Role of the RtxA13 toxin.</title>
        <authorList>
            <person name="Callol A."/>
            <person name="Pajuelo D."/>
            <person name="Ebbesson L."/>
            <person name="Teles M."/>
            <person name="MacKenzie S."/>
            <person name="Amaro C."/>
        </authorList>
    </citation>
    <scope>NUCLEOTIDE SEQUENCE</scope>
</reference>
<protein>
    <submittedName>
        <fullName evidence="1">Uncharacterized protein</fullName>
    </submittedName>
</protein>
<evidence type="ECO:0000313" key="1">
    <source>
        <dbReference type="EMBL" id="JAH72283.1"/>
    </source>
</evidence>
<organism evidence="1">
    <name type="scientific">Anguilla anguilla</name>
    <name type="common">European freshwater eel</name>
    <name type="synonym">Muraena anguilla</name>
    <dbReference type="NCBI Taxonomy" id="7936"/>
    <lineage>
        <taxon>Eukaryota</taxon>
        <taxon>Metazoa</taxon>
        <taxon>Chordata</taxon>
        <taxon>Craniata</taxon>
        <taxon>Vertebrata</taxon>
        <taxon>Euteleostomi</taxon>
        <taxon>Actinopterygii</taxon>
        <taxon>Neopterygii</taxon>
        <taxon>Teleostei</taxon>
        <taxon>Anguilliformes</taxon>
        <taxon>Anguillidae</taxon>
        <taxon>Anguilla</taxon>
    </lineage>
</organism>
<sequence length="13" mass="1632">MILMVRYSRFSTK</sequence>
<accession>A0A0E9V4Y7</accession>
<name>A0A0E9V4Y7_ANGAN</name>
<dbReference type="EMBL" id="GBXM01036294">
    <property type="protein sequence ID" value="JAH72283.1"/>
    <property type="molecule type" value="Transcribed_RNA"/>
</dbReference>